<protein>
    <recommendedName>
        <fullName evidence="4">Secreted protein</fullName>
    </recommendedName>
</protein>
<dbReference type="EMBL" id="QGKW02000717">
    <property type="protein sequence ID" value="KAF2598954.1"/>
    <property type="molecule type" value="Genomic_DNA"/>
</dbReference>
<reference evidence="2" key="1">
    <citation type="submission" date="2019-12" db="EMBL/GenBank/DDBJ databases">
        <title>Genome sequencing and annotation of Brassica cretica.</title>
        <authorList>
            <person name="Studholme D.J."/>
            <person name="Sarris P.F."/>
        </authorList>
    </citation>
    <scope>NUCLEOTIDE SEQUENCE</scope>
    <source>
        <strain evidence="2">PFS-001/15</strain>
        <tissue evidence="2">Leaf</tissue>
    </source>
</reference>
<evidence type="ECO:0000256" key="1">
    <source>
        <dbReference type="SAM" id="SignalP"/>
    </source>
</evidence>
<dbReference type="AlphaFoldDB" id="A0A8S9KV53"/>
<sequence length="123" mass="13343">MARLRRAFLNFLCLYNTSLSVCVVFPRTFEIAVSINWSTASGGRRRVSIRRSPPTEGLYPSVAADGGSLSVGRHPCLPCVQPSPSPVTTMPLPPCFIYYVLRRVAAGSGVLNRSLWASTASPE</sequence>
<organism evidence="2 3">
    <name type="scientific">Brassica cretica</name>
    <name type="common">Mustard</name>
    <dbReference type="NCBI Taxonomy" id="69181"/>
    <lineage>
        <taxon>Eukaryota</taxon>
        <taxon>Viridiplantae</taxon>
        <taxon>Streptophyta</taxon>
        <taxon>Embryophyta</taxon>
        <taxon>Tracheophyta</taxon>
        <taxon>Spermatophyta</taxon>
        <taxon>Magnoliopsida</taxon>
        <taxon>eudicotyledons</taxon>
        <taxon>Gunneridae</taxon>
        <taxon>Pentapetalae</taxon>
        <taxon>rosids</taxon>
        <taxon>malvids</taxon>
        <taxon>Brassicales</taxon>
        <taxon>Brassicaceae</taxon>
        <taxon>Brassiceae</taxon>
        <taxon>Brassica</taxon>
    </lineage>
</organism>
<comment type="caution">
    <text evidence="2">The sequence shown here is derived from an EMBL/GenBank/DDBJ whole genome shotgun (WGS) entry which is preliminary data.</text>
</comment>
<evidence type="ECO:0000313" key="3">
    <source>
        <dbReference type="Proteomes" id="UP000712281"/>
    </source>
</evidence>
<feature type="chain" id="PRO_5035742708" description="Secreted protein" evidence="1">
    <location>
        <begin position="21"/>
        <end position="123"/>
    </location>
</feature>
<keyword evidence="1" id="KW-0732">Signal</keyword>
<feature type="signal peptide" evidence="1">
    <location>
        <begin position="1"/>
        <end position="20"/>
    </location>
</feature>
<accession>A0A8S9KV53</accession>
<name>A0A8S9KV53_BRACR</name>
<evidence type="ECO:0008006" key="4">
    <source>
        <dbReference type="Google" id="ProtNLM"/>
    </source>
</evidence>
<gene>
    <name evidence="2" type="ORF">F2Q68_00007046</name>
</gene>
<evidence type="ECO:0000313" key="2">
    <source>
        <dbReference type="EMBL" id="KAF2598954.1"/>
    </source>
</evidence>
<proteinExistence type="predicted"/>
<dbReference type="Proteomes" id="UP000712281">
    <property type="component" value="Unassembled WGS sequence"/>
</dbReference>